<dbReference type="EMBL" id="CP011340">
    <property type="protein sequence ID" value="ALC23092.1"/>
    <property type="molecule type" value="Genomic_DNA"/>
</dbReference>
<keyword evidence="1" id="KW-0396">Initiation factor</keyword>
<protein>
    <submittedName>
        <fullName evidence="1">Translation initiation factor IF-2</fullName>
    </submittedName>
</protein>
<accession>A0A0M4DLW5</accession>
<dbReference type="STRING" id="38300.SPRI_4786"/>
<name>A0A0M4DLW5_STRPR</name>
<dbReference type="GeneID" id="97234162"/>
<dbReference type="OMA" id="NIEHNHF"/>
<dbReference type="Proteomes" id="UP000060513">
    <property type="component" value="Chromosome"/>
</dbReference>
<organism evidence="1">
    <name type="scientific">Streptomyces pristinaespiralis</name>
    <dbReference type="NCBI Taxonomy" id="38300"/>
    <lineage>
        <taxon>Bacteria</taxon>
        <taxon>Bacillati</taxon>
        <taxon>Actinomycetota</taxon>
        <taxon>Actinomycetes</taxon>
        <taxon>Kitasatosporales</taxon>
        <taxon>Streptomycetaceae</taxon>
        <taxon>Streptomyces</taxon>
    </lineage>
</organism>
<gene>
    <name evidence="1" type="ORF">SPRI_4786</name>
</gene>
<dbReference type="OrthoDB" id="4205169at2"/>
<dbReference type="GO" id="GO:0003743">
    <property type="term" value="F:translation initiation factor activity"/>
    <property type="evidence" value="ECO:0007669"/>
    <property type="project" value="UniProtKB-KW"/>
</dbReference>
<keyword evidence="1" id="KW-0648">Protein biosynthesis</keyword>
<reference evidence="1 2" key="1">
    <citation type="submission" date="2015-08" db="EMBL/GenBank/DDBJ databases">
        <title>Genome sequence of the pristinamycin over-producing bacterium Streptomyces pristinaespiralis HCCB10218.</title>
        <authorList>
            <person name="Tian J."/>
            <person name="Yang J."/>
            <person name="Li L."/>
            <person name="Ruan L."/>
            <person name="Wei W."/>
            <person name="Zheng G."/>
            <person name="Wei Z."/>
            <person name="Yang S."/>
            <person name="Ge M."/>
            <person name="Jiang W."/>
            <person name="Lu Y."/>
        </authorList>
    </citation>
    <scope>NUCLEOTIDE SEQUENCE [LARGE SCALE GENOMIC DNA]</scope>
    <source>
        <strain evidence="1 2">HCCB 10218</strain>
    </source>
</reference>
<dbReference type="PATRIC" id="fig|38300.4.peg.5018"/>
<evidence type="ECO:0000313" key="1">
    <source>
        <dbReference type="EMBL" id="ALC23092.1"/>
    </source>
</evidence>
<evidence type="ECO:0000313" key="2">
    <source>
        <dbReference type="Proteomes" id="UP000060513"/>
    </source>
</evidence>
<proteinExistence type="predicted"/>
<sequence length="119" mass="12731">MTIRPTAAWRAEAARHADSGTPYTPQLLAATDSVLGAYEAEAADLGGTASDEAVLAAVRRVVLALNDIDAEHGAYCTIEREDLCEYIDTVLSERGVDVVALAARHGMDGDDIAGEWRDW</sequence>
<dbReference type="KEGG" id="spri:SPRI_4786"/>
<dbReference type="RefSeq" id="WP_005317347.1">
    <property type="nucleotide sequence ID" value="NZ_CP011340.1"/>
</dbReference>
<dbReference type="AlphaFoldDB" id="A0A0M4DLW5"/>